<evidence type="ECO:0000313" key="5">
    <source>
        <dbReference type="EMBL" id="MFC0624607.1"/>
    </source>
</evidence>
<dbReference type="InterPro" id="IPR013783">
    <property type="entry name" value="Ig-like_fold"/>
</dbReference>
<proteinExistence type="predicted"/>
<name>A0ABV6QLW3_9ACTN</name>
<evidence type="ECO:0000256" key="1">
    <source>
        <dbReference type="ARBA" id="ARBA00023157"/>
    </source>
</evidence>
<dbReference type="InterPro" id="IPR000601">
    <property type="entry name" value="PKD_dom"/>
</dbReference>
<dbReference type="RefSeq" id="WP_380046153.1">
    <property type="nucleotide sequence ID" value="NZ_JBHLTC010000012.1"/>
</dbReference>
<feature type="chain" id="PRO_5046672983" evidence="2">
    <location>
        <begin position="22"/>
        <end position="374"/>
    </location>
</feature>
<dbReference type="Pfam" id="PF18911">
    <property type="entry name" value="PKD_4"/>
    <property type="match status" value="1"/>
</dbReference>
<dbReference type="PROSITE" id="PS50240">
    <property type="entry name" value="TRYPSIN_DOM"/>
    <property type="match status" value="1"/>
</dbReference>
<dbReference type="Proteomes" id="UP001589890">
    <property type="component" value="Unassembled WGS sequence"/>
</dbReference>
<dbReference type="SUPFAM" id="SSF50494">
    <property type="entry name" value="Trypsin-like serine proteases"/>
    <property type="match status" value="1"/>
</dbReference>
<evidence type="ECO:0000256" key="2">
    <source>
        <dbReference type="SAM" id="SignalP"/>
    </source>
</evidence>
<keyword evidence="6" id="KW-1185">Reference proteome</keyword>
<gene>
    <name evidence="5" type="ORF">ACFFGN_11085</name>
</gene>
<dbReference type="EMBL" id="JBHLTC010000012">
    <property type="protein sequence ID" value="MFC0624607.1"/>
    <property type="molecule type" value="Genomic_DNA"/>
</dbReference>
<dbReference type="GO" id="GO:0016787">
    <property type="term" value="F:hydrolase activity"/>
    <property type="evidence" value="ECO:0007669"/>
    <property type="project" value="UniProtKB-KW"/>
</dbReference>
<dbReference type="PANTHER" id="PTHR24276:SF98">
    <property type="entry name" value="FI18310P1-RELATED"/>
    <property type="match status" value="1"/>
</dbReference>
<dbReference type="Pfam" id="PF00089">
    <property type="entry name" value="Trypsin"/>
    <property type="match status" value="1"/>
</dbReference>
<dbReference type="InterPro" id="IPR035986">
    <property type="entry name" value="PKD_dom_sf"/>
</dbReference>
<comment type="caution">
    <text evidence="5">The sequence shown here is derived from an EMBL/GenBank/DDBJ whole genome shotgun (WGS) entry which is preliminary data.</text>
</comment>
<dbReference type="SMART" id="SM00089">
    <property type="entry name" value="PKD"/>
    <property type="match status" value="1"/>
</dbReference>
<dbReference type="Gene3D" id="2.40.10.10">
    <property type="entry name" value="Trypsin-like serine proteases"/>
    <property type="match status" value="2"/>
</dbReference>
<protein>
    <submittedName>
        <fullName evidence="5">Trypsin-like serine protease</fullName>
        <ecNumber evidence="5">3.4.21.-</ecNumber>
    </submittedName>
</protein>
<keyword evidence="5" id="KW-0378">Hydrolase</keyword>
<feature type="signal peptide" evidence="2">
    <location>
        <begin position="1"/>
        <end position="21"/>
    </location>
</feature>
<dbReference type="InterPro" id="IPR001254">
    <property type="entry name" value="Trypsin_dom"/>
</dbReference>
<dbReference type="InterPro" id="IPR043504">
    <property type="entry name" value="Peptidase_S1_PA_chymotrypsin"/>
</dbReference>
<dbReference type="EC" id="3.4.21.-" evidence="5"/>
<feature type="domain" description="Peptidase S1" evidence="4">
    <location>
        <begin position="40"/>
        <end position="271"/>
    </location>
</feature>
<dbReference type="InterPro" id="IPR009003">
    <property type="entry name" value="Peptidase_S1_PA"/>
</dbReference>
<dbReference type="Gene3D" id="2.60.40.10">
    <property type="entry name" value="Immunoglobulins"/>
    <property type="match status" value="1"/>
</dbReference>
<dbReference type="SUPFAM" id="SSF49299">
    <property type="entry name" value="PKD domain"/>
    <property type="match status" value="1"/>
</dbReference>
<evidence type="ECO:0000259" key="3">
    <source>
        <dbReference type="PROSITE" id="PS50093"/>
    </source>
</evidence>
<dbReference type="CDD" id="cd00146">
    <property type="entry name" value="PKD"/>
    <property type="match status" value="1"/>
</dbReference>
<dbReference type="SMART" id="SM00020">
    <property type="entry name" value="Tryp_SPc"/>
    <property type="match status" value="1"/>
</dbReference>
<reference evidence="5 6" key="1">
    <citation type="submission" date="2024-09" db="EMBL/GenBank/DDBJ databases">
        <authorList>
            <person name="Sun Q."/>
            <person name="Mori K."/>
        </authorList>
    </citation>
    <scope>NUCLEOTIDE SEQUENCE [LARGE SCALE GENOMIC DNA]</scope>
    <source>
        <strain evidence="5 6">CGMCC 1.15906</strain>
    </source>
</reference>
<organism evidence="5 6">
    <name type="scientific">Kribbella deserti</name>
    <dbReference type="NCBI Taxonomy" id="1926257"/>
    <lineage>
        <taxon>Bacteria</taxon>
        <taxon>Bacillati</taxon>
        <taxon>Actinomycetota</taxon>
        <taxon>Actinomycetes</taxon>
        <taxon>Propionibacteriales</taxon>
        <taxon>Kribbellaceae</taxon>
        <taxon>Kribbella</taxon>
    </lineage>
</organism>
<keyword evidence="1" id="KW-1015">Disulfide bond</keyword>
<feature type="domain" description="PKD" evidence="3">
    <location>
        <begin position="292"/>
        <end position="360"/>
    </location>
</feature>
<dbReference type="InterPro" id="IPR050430">
    <property type="entry name" value="Peptidase_S1"/>
</dbReference>
<evidence type="ECO:0000259" key="4">
    <source>
        <dbReference type="PROSITE" id="PS50240"/>
    </source>
</evidence>
<dbReference type="PANTHER" id="PTHR24276">
    <property type="entry name" value="POLYSERASE-RELATED"/>
    <property type="match status" value="1"/>
</dbReference>
<dbReference type="InterPro" id="IPR022409">
    <property type="entry name" value="PKD/Chitinase_dom"/>
</dbReference>
<accession>A0ABV6QLW3</accession>
<sequence>MRTLVRLAAVTAVTAASIALAIPGATAAPRAATDDPSPGVVGGNPATVAKYPFIISQHRTGGARPAEQSCTGSVVAKRIVLIAAHCKFAEGTKYLVYGRDDLSDTSKGVRIEIEEYRTHPNYNANDGWRTGWDVAVIIAKSDIPTPAGMAYPEIAKSGDTLPIGTRGTAIGYGKTDAQDANRNSKLYEAVLPVVEGQNCKNINSQYDDRYMMCSGYGSGGPSLCQGDSGGPYYYNGKVYGVFSWLRTDCASYNAHGRLFGVMGDWVHQQLGTSGPPTGGQAPTASFTVNCQAGLTCAYDASASADPDGSIASYAWDFGDGSTGTGVKTTHAYPARGATYTAKLTVTDNSGKTGTTERRVQCWSFGSGQGFCFAT</sequence>
<keyword evidence="2" id="KW-0732">Signal</keyword>
<dbReference type="PROSITE" id="PS50093">
    <property type="entry name" value="PKD"/>
    <property type="match status" value="1"/>
</dbReference>
<evidence type="ECO:0000313" key="6">
    <source>
        <dbReference type="Proteomes" id="UP001589890"/>
    </source>
</evidence>